<sequence>MAKEGSPSGYPPGAVAARILCSAIAVLLILAGVTALVLYLVYRPSHPHFTVLSAAIYRLSNATVAAAPASAIATTMQFTVAVRNPNNRATVQYDRLCAYVFYRDQPITPPTSLPPLDQDKDGTLVVSPVLGGDVVPVSQEVAAGLATDQAYGVVALRLVIMGRIRFRPGPFRSGWSRMYVKCDVLVGVRKGISGQAPLLGQPDCAVDI</sequence>
<keyword evidence="4 5" id="KW-0472">Membrane</keyword>
<evidence type="ECO:0000313" key="8">
    <source>
        <dbReference type="Proteomes" id="UP000236161"/>
    </source>
</evidence>
<dbReference type="PANTHER" id="PTHR31415:SF9">
    <property type="entry name" value="OS05G0367900 PROTEIN"/>
    <property type="match status" value="1"/>
</dbReference>
<dbReference type="InterPro" id="IPR044839">
    <property type="entry name" value="NDR1-like"/>
</dbReference>
<dbReference type="InterPro" id="IPR004864">
    <property type="entry name" value="LEA_2"/>
</dbReference>
<dbReference type="STRING" id="1088818.A0A2H9ZTE4"/>
<keyword evidence="8" id="KW-1185">Reference proteome</keyword>
<evidence type="ECO:0000313" key="7">
    <source>
        <dbReference type="EMBL" id="PKA46559.1"/>
    </source>
</evidence>
<dbReference type="OrthoDB" id="746161at2759"/>
<gene>
    <name evidence="7" type="ORF">AXF42_Ash012692</name>
</gene>
<comment type="subcellular location">
    <subcellularLocation>
        <location evidence="1">Membrane</location>
        <topology evidence="1">Single-pass membrane protein</topology>
    </subcellularLocation>
</comment>
<feature type="domain" description="Late embryogenesis abundant protein LEA-2 subgroup" evidence="6">
    <location>
        <begin position="79"/>
        <end position="178"/>
    </location>
</feature>
<evidence type="ECO:0000256" key="1">
    <source>
        <dbReference type="ARBA" id="ARBA00004167"/>
    </source>
</evidence>
<evidence type="ECO:0000256" key="3">
    <source>
        <dbReference type="ARBA" id="ARBA00022989"/>
    </source>
</evidence>
<dbReference type="AlphaFoldDB" id="A0A2H9ZTE4"/>
<reference evidence="7 8" key="1">
    <citation type="journal article" date="2017" name="Nature">
        <title>The Apostasia genome and the evolution of orchids.</title>
        <authorList>
            <person name="Zhang G.Q."/>
            <person name="Liu K.W."/>
            <person name="Li Z."/>
            <person name="Lohaus R."/>
            <person name="Hsiao Y.Y."/>
            <person name="Niu S.C."/>
            <person name="Wang J.Y."/>
            <person name="Lin Y.C."/>
            <person name="Xu Q."/>
            <person name="Chen L.J."/>
            <person name="Yoshida K."/>
            <person name="Fujiwara S."/>
            <person name="Wang Z.W."/>
            <person name="Zhang Y.Q."/>
            <person name="Mitsuda N."/>
            <person name="Wang M."/>
            <person name="Liu G.H."/>
            <person name="Pecoraro L."/>
            <person name="Huang H.X."/>
            <person name="Xiao X.J."/>
            <person name="Lin M."/>
            <person name="Wu X.Y."/>
            <person name="Wu W.L."/>
            <person name="Chen Y.Y."/>
            <person name="Chang S.B."/>
            <person name="Sakamoto S."/>
            <person name="Ohme-Takagi M."/>
            <person name="Yagi M."/>
            <person name="Zeng S.J."/>
            <person name="Shen C.Y."/>
            <person name="Yeh C.M."/>
            <person name="Luo Y.B."/>
            <person name="Tsai W.C."/>
            <person name="Van de Peer Y."/>
            <person name="Liu Z.J."/>
        </authorList>
    </citation>
    <scope>NUCLEOTIDE SEQUENCE [LARGE SCALE GENOMIC DNA]</scope>
    <source>
        <strain evidence="8">cv. Shenzhen</strain>
        <tissue evidence="7">Stem</tissue>
    </source>
</reference>
<evidence type="ECO:0000256" key="2">
    <source>
        <dbReference type="ARBA" id="ARBA00022692"/>
    </source>
</evidence>
<keyword evidence="3 5" id="KW-1133">Transmembrane helix</keyword>
<dbReference type="GO" id="GO:0009506">
    <property type="term" value="C:plasmodesma"/>
    <property type="evidence" value="ECO:0007669"/>
    <property type="project" value="TreeGrafter"/>
</dbReference>
<evidence type="ECO:0000256" key="4">
    <source>
        <dbReference type="ARBA" id="ARBA00023136"/>
    </source>
</evidence>
<organism evidence="7 8">
    <name type="scientific">Apostasia shenzhenica</name>
    <dbReference type="NCBI Taxonomy" id="1088818"/>
    <lineage>
        <taxon>Eukaryota</taxon>
        <taxon>Viridiplantae</taxon>
        <taxon>Streptophyta</taxon>
        <taxon>Embryophyta</taxon>
        <taxon>Tracheophyta</taxon>
        <taxon>Spermatophyta</taxon>
        <taxon>Magnoliopsida</taxon>
        <taxon>Liliopsida</taxon>
        <taxon>Asparagales</taxon>
        <taxon>Orchidaceae</taxon>
        <taxon>Apostasioideae</taxon>
        <taxon>Apostasia</taxon>
    </lineage>
</organism>
<keyword evidence="2 5" id="KW-0812">Transmembrane</keyword>
<proteinExistence type="predicted"/>
<protein>
    <recommendedName>
        <fullName evidence="6">Late embryogenesis abundant protein LEA-2 subgroup domain-containing protein</fullName>
    </recommendedName>
</protein>
<evidence type="ECO:0000256" key="5">
    <source>
        <dbReference type="SAM" id="Phobius"/>
    </source>
</evidence>
<dbReference type="GO" id="GO:0098542">
    <property type="term" value="P:defense response to other organism"/>
    <property type="evidence" value="ECO:0007669"/>
    <property type="project" value="InterPro"/>
</dbReference>
<name>A0A2H9ZTE4_9ASPA</name>
<feature type="transmembrane region" description="Helical" evidence="5">
    <location>
        <begin position="15"/>
        <end position="42"/>
    </location>
</feature>
<dbReference type="PANTHER" id="PTHR31415">
    <property type="entry name" value="OS05G0367900 PROTEIN"/>
    <property type="match status" value="1"/>
</dbReference>
<dbReference type="GO" id="GO:0005886">
    <property type="term" value="C:plasma membrane"/>
    <property type="evidence" value="ECO:0007669"/>
    <property type="project" value="TreeGrafter"/>
</dbReference>
<dbReference type="Pfam" id="PF03168">
    <property type="entry name" value="LEA_2"/>
    <property type="match status" value="1"/>
</dbReference>
<dbReference type="Proteomes" id="UP000236161">
    <property type="component" value="Unassembled WGS sequence"/>
</dbReference>
<accession>A0A2H9ZTE4</accession>
<dbReference type="EMBL" id="KZ454132">
    <property type="protein sequence ID" value="PKA46559.1"/>
    <property type="molecule type" value="Genomic_DNA"/>
</dbReference>
<evidence type="ECO:0000259" key="6">
    <source>
        <dbReference type="Pfam" id="PF03168"/>
    </source>
</evidence>